<dbReference type="PANTHER" id="PTHR22916:SF3">
    <property type="entry name" value="UDP-GLCNAC:BETAGAL BETA-1,3-N-ACETYLGLUCOSAMINYLTRANSFERASE-LIKE PROTEIN 1"/>
    <property type="match status" value="1"/>
</dbReference>
<sequence>MTQTLVTIITPVFDAEKHLNETIKSVLDQTYENFEYLLVDDCSNDDSQNIVKQYSEKDSRVKLIRLSKNSGAAVARNKGLEQAKGSFIAFLDSDDIWYPEKLSKQIDFMHENDYGFTYTKFELINEDGSLKKEASNLPQKLNYYSLLKNTAIACSTVMINKKKIGDFRMPLVRKGQDTATWLKILRDYEYAFLLNETLNQYRAVEGSLSSNKIQALKRTWNTYRNLEQLPLLKAIYYFTFSVVNAVLRRI</sequence>
<dbReference type="EMBL" id="FNYW01000002">
    <property type="protein sequence ID" value="SEI54019.1"/>
    <property type="molecule type" value="Genomic_DNA"/>
</dbReference>
<dbReference type="InterPro" id="IPR029044">
    <property type="entry name" value="Nucleotide-diphossugar_trans"/>
</dbReference>
<dbReference type="Gene3D" id="3.90.550.10">
    <property type="entry name" value="Spore Coat Polysaccharide Biosynthesis Protein SpsA, Chain A"/>
    <property type="match status" value="1"/>
</dbReference>
<dbReference type="Proteomes" id="UP000198564">
    <property type="component" value="Unassembled WGS sequence"/>
</dbReference>
<evidence type="ECO:0000313" key="2">
    <source>
        <dbReference type="EMBL" id="SEI54019.1"/>
    </source>
</evidence>
<evidence type="ECO:0000313" key="3">
    <source>
        <dbReference type="Proteomes" id="UP000198564"/>
    </source>
</evidence>
<dbReference type="PANTHER" id="PTHR22916">
    <property type="entry name" value="GLYCOSYLTRANSFERASE"/>
    <property type="match status" value="1"/>
</dbReference>
<reference evidence="3" key="1">
    <citation type="submission" date="2016-10" db="EMBL/GenBank/DDBJ databases">
        <authorList>
            <person name="Varghese N."/>
            <person name="Submissions S."/>
        </authorList>
    </citation>
    <scope>NUCLEOTIDE SEQUENCE [LARGE SCALE GENOMIC DNA]</scope>
    <source>
        <strain evidence="3">DSM 25751</strain>
    </source>
</reference>
<dbReference type="RefSeq" id="WP_091632484.1">
    <property type="nucleotide sequence ID" value="NZ_FNYW01000002.1"/>
</dbReference>
<organism evidence="2 3">
    <name type="scientific">Alkalibacterium gilvum</name>
    <dbReference type="NCBI Taxonomy" id="1130080"/>
    <lineage>
        <taxon>Bacteria</taxon>
        <taxon>Bacillati</taxon>
        <taxon>Bacillota</taxon>
        <taxon>Bacilli</taxon>
        <taxon>Lactobacillales</taxon>
        <taxon>Carnobacteriaceae</taxon>
        <taxon>Alkalibacterium</taxon>
    </lineage>
</organism>
<dbReference type="AlphaFoldDB" id="A0A1H6RDW8"/>
<feature type="domain" description="Glycosyltransferase 2-like" evidence="1">
    <location>
        <begin position="7"/>
        <end position="163"/>
    </location>
</feature>
<dbReference type="InterPro" id="IPR001173">
    <property type="entry name" value="Glyco_trans_2-like"/>
</dbReference>
<accession>A0A1H6RDW8</accession>
<dbReference type="FunFam" id="3.90.550.10:FF:000130">
    <property type="entry name" value="Family 2 glycosyl transferase"/>
    <property type="match status" value="1"/>
</dbReference>
<evidence type="ECO:0000259" key="1">
    <source>
        <dbReference type="Pfam" id="PF00535"/>
    </source>
</evidence>
<dbReference type="CDD" id="cd00761">
    <property type="entry name" value="Glyco_tranf_GTA_type"/>
    <property type="match status" value="1"/>
</dbReference>
<keyword evidence="3" id="KW-1185">Reference proteome</keyword>
<gene>
    <name evidence="2" type="ORF">SAMN04488113_102166</name>
</gene>
<dbReference type="STRING" id="1130080.SAMN04488113_102166"/>
<dbReference type="GO" id="GO:0016758">
    <property type="term" value="F:hexosyltransferase activity"/>
    <property type="evidence" value="ECO:0007669"/>
    <property type="project" value="UniProtKB-ARBA"/>
</dbReference>
<protein>
    <submittedName>
        <fullName evidence="2">Teichuronic acid biosynthesis glycosyltransferase TuaG</fullName>
    </submittedName>
</protein>
<keyword evidence="2" id="KW-0808">Transferase</keyword>
<dbReference type="Pfam" id="PF00535">
    <property type="entry name" value="Glycos_transf_2"/>
    <property type="match status" value="1"/>
</dbReference>
<name>A0A1H6RDW8_9LACT</name>
<dbReference type="OrthoDB" id="8773442at2"/>
<dbReference type="SUPFAM" id="SSF53448">
    <property type="entry name" value="Nucleotide-diphospho-sugar transferases"/>
    <property type="match status" value="1"/>
</dbReference>
<proteinExistence type="predicted"/>